<organism evidence="14 15">
    <name type="scientific">Carnegiea gigantea</name>
    <dbReference type="NCBI Taxonomy" id="171969"/>
    <lineage>
        <taxon>Eukaryota</taxon>
        <taxon>Viridiplantae</taxon>
        <taxon>Streptophyta</taxon>
        <taxon>Embryophyta</taxon>
        <taxon>Tracheophyta</taxon>
        <taxon>Spermatophyta</taxon>
        <taxon>Magnoliopsida</taxon>
        <taxon>eudicotyledons</taxon>
        <taxon>Gunneridae</taxon>
        <taxon>Pentapetalae</taxon>
        <taxon>Caryophyllales</taxon>
        <taxon>Cactineae</taxon>
        <taxon>Cactaceae</taxon>
        <taxon>Cactoideae</taxon>
        <taxon>Echinocereeae</taxon>
        <taxon>Carnegiea</taxon>
    </lineage>
</organism>
<evidence type="ECO:0000313" key="14">
    <source>
        <dbReference type="EMBL" id="KAJ8442948.1"/>
    </source>
</evidence>
<accession>A0A9Q1QHN7</accession>
<evidence type="ECO:0000256" key="2">
    <source>
        <dbReference type="ARBA" id="ARBA00004496"/>
    </source>
</evidence>
<feature type="region of interest" description="Disordered" evidence="12">
    <location>
        <begin position="172"/>
        <end position="195"/>
    </location>
</feature>
<dbReference type="Proteomes" id="UP001153076">
    <property type="component" value="Unassembled WGS sequence"/>
</dbReference>
<evidence type="ECO:0000256" key="6">
    <source>
        <dbReference type="ARBA" id="ARBA00022490"/>
    </source>
</evidence>
<evidence type="ECO:0000256" key="1">
    <source>
        <dbReference type="ARBA" id="ARBA00004286"/>
    </source>
</evidence>
<keyword evidence="15" id="KW-1185">Reference proteome</keyword>
<dbReference type="PANTHER" id="PTHR13108:SF9">
    <property type="entry name" value="CONDENSIN COMPLEX SUBUNIT 2"/>
    <property type="match status" value="1"/>
</dbReference>
<dbReference type="GO" id="GO:0005737">
    <property type="term" value="C:cytoplasm"/>
    <property type="evidence" value="ECO:0007669"/>
    <property type="project" value="UniProtKB-SubCell"/>
</dbReference>
<evidence type="ECO:0000256" key="9">
    <source>
        <dbReference type="ARBA" id="ARBA00023067"/>
    </source>
</evidence>
<evidence type="ECO:0000256" key="5">
    <source>
        <dbReference type="ARBA" id="ARBA00022454"/>
    </source>
</evidence>
<evidence type="ECO:0000256" key="11">
    <source>
        <dbReference type="PIRNR" id="PIRNR017126"/>
    </source>
</evidence>
<keyword evidence="7 11" id="KW-0132">Cell division</keyword>
<keyword evidence="6" id="KW-0963">Cytoplasm</keyword>
<dbReference type="GO" id="GO:0003682">
    <property type="term" value="F:chromatin binding"/>
    <property type="evidence" value="ECO:0007669"/>
    <property type="project" value="TreeGrafter"/>
</dbReference>
<feature type="region of interest" description="Disordered" evidence="12">
    <location>
        <begin position="1"/>
        <end position="22"/>
    </location>
</feature>
<protein>
    <recommendedName>
        <fullName evidence="4 11">Condensin complex subunit 2</fullName>
    </recommendedName>
</protein>
<keyword evidence="5" id="KW-0158">Chromosome</keyword>
<dbReference type="GO" id="GO:0051301">
    <property type="term" value="P:cell division"/>
    <property type="evidence" value="ECO:0007669"/>
    <property type="project" value="UniProtKB-KW"/>
</dbReference>
<evidence type="ECO:0000313" key="15">
    <source>
        <dbReference type="Proteomes" id="UP001153076"/>
    </source>
</evidence>
<dbReference type="Pfam" id="PF05786">
    <property type="entry name" value="Cnd2"/>
    <property type="match status" value="2"/>
</dbReference>
<gene>
    <name evidence="14" type="ORF">Cgig2_019521</name>
    <name evidence="13" type="ORF">Cgig2_021481</name>
</gene>
<comment type="caution">
    <text evidence="14">The sequence shown here is derived from an EMBL/GenBank/DDBJ whole genome shotgun (WGS) entry which is preliminary data.</text>
</comment>
<keyword evidence="10 11" id="KW-0131">Cell cycle</keyword>
<dbReference type="GO" id="GO:0007076">
    <property type="term" value="P:mitotic chromosome condensation"/>
    <property type="evidence" value="ECO:0007669"/>
    <property type="project" value="InterPro"/>
</dbReference>
<dbReference type="PANTHER" id="PTHR13108">
    <property type="entry name" value="CONDENSIN COMPLEX SUBUNIT 2"/>
    <property type="match status" value="1"/>
</dbReference>
<keyword evidence="9 11" id="KW-0226">DNA condensation</keyword>
<evidence type="ECO:0000256" key="7">
    <source>
        <dbReference type="ARBA" id="ARBA00022618"/>
    </source>
</evidence>
<dbReference type="PIRSF" id="PIRSF017126">
    <property type="entry name" value="Condensin_H"/>
    <property type="match status" value="1"/>
</dbReference>
<evidence type="ECO:0000256" key="10">
    <source>
        <dbReference type="ARBA" id="ARBA00023306"/>
    </source>
</evidence>
<dbReference type="EMBL" id="JAKOGI010000131">
    <property type="protein sequence ID" value="KAJ8442948.1"/>
    <property type="molecule type" value="Genomic_DNA"/>
</dbReference>
<evidence type="ECO:0000256" key="12">
    <source>
        <dbReference type="SAM" id="MobiDB-lite"/>
    </source>
</evidence>
<comment type="function">
    <text evidence="11">Regulatory subunit of the condensin complex, a complex required for conversion of interphase chromatin into mitotic-like condense chromosomes.</text>
</comment>
<feature type="region of interest" description="Disordered" evidence="12">
    <location>
        <begin position="328"/>
        <end position="354"/>
    </location>
</feature>
<dbReference type="EMBL" id="JAKOGI010002899">
    <property type="protein sequence ID" value="KAJ8421136.1"/>
    <property type="molecule type" value="Genomic_DNA"/>
</dbReference>
<comment type="similarity">
    <text evidence="3 11">Belongs to the CND2 (condensin subunit 2) family.</text>
</comment>
<evidence type="ECO:0000256" key="4">
    <source>
        <dbReference type="ARBA" id="ARBA00016065"/>
    </source>
</evidence>
<dbReference type="GO" id="GO:0000796">
    <property type="term" value="C:condensin complex"/>
    <property type="evidence" value="ECO:0007669"/>
    <property type="project" value="InterPro"/>
</dbReference>
<evidence type="ECO:0000256" key="8">
    <source>
        <dbReference type="ARBA" id="ARBA00022776"/>
    </source>
</evidence>
<evidence type="ECO:0000313" key="13">
    <source>
        <dbReference type="EMBL" id="KAJ8421136.1"/>
    </source>
</evidence>
<evidence type="ECO:0000256" key="3">
    <source>
        <dbReference type="ARBA" id="ARBA00009471"/>
    </source>
</evidence>
<proteinExistence type="inferred from homology"/>
<keyword evidence="8 11" id="KW-0498">Mitosis</keyword>
<feature type="compositionally biased region" description="Basic and acidic residues" evidence="12">
    <location>
        <begin position="179"/>
        <end position="195"/>
    </location>
</feature>
<sequence length="678" mass="74469">MAEALTPNPNPTVSQRQRPPMAARVQSPISPFFLGSNDDQLERAQARAARTAAFRRKAVEVPPHFPSRPSLSSTACLDREQIIELFHNCVKLASENKINQKNTWELKLIDHLSEIIKVEAEDDAQTNFQKASCSLEAGVKIYAVRVDAWHADAYRVLSGIGRVGLEDEQETLAGGGTAGDEKNEDRPKKQAERKVSPLLTVESPFDGLNLKKFDVALAVDLLYRQTSSQLDKGGAKGLLLYNLGVHGGCRVIFDSKEVPGQCMLGANDRNSSDLIDVSFARESFNHIIMNMHEAQEISPTLRDIIGQLDECNLPSKILGGVESNAIGNTQQDSDGAESIGAQISDGSGDDAETCSAHHHDNVIVSDEGFNLSDPTDGLPLMSDEADMDDSLESFSSLFCAGLVGTSMQNAWAGPNHWKYRKPKGPASVCTPDCRPHCEATPPKDKKSLELDIDFTRSVDEEVPNIFVPAKNLKSLLLPPTKAPCSHSLPEDHHYQPEDLLKLFLLPNAMCLGKCRKRVSGGDSWQQGNYCDGPSPSWDNESAVSGECDYGYTDGAVEQDTLIPRPHQVNKIELQYDRTSKQVDVHLLKETLWHHMQGSLWTPERQKTYKDGVSFRHVLATLPEDCPAAATPHDISPHLCFICILHLANEHGLTIQGCSNLDDFSIHLPAAFESADETI</sequence>
<reference evidence="14" key="1">
    <citation type="submission" date="2022-04" db="EMBL/GenBank/DDBJ databases">
        <title>Carnegiea gigantea Genome sequencing and assembly v2.</title>
        <authorList>
            <person name="Copetti D."/>
            <person name="Sanderson M.J."/>
            <person name="Burquez A."/>
            <person name="Wojciechowski M.F."/>
        </authorList>
    </citation>
    <scope>NUCLEOTIDE SEQUENCE</scope>
    <source>
        <strain evidence="14">SGP5-SGP5p</strain>
        <tissue evidence="14">Aerial part</tissue>
    </source>
</reference>
<dbReference type="AlphaFoldDB" id="A0A9Q1QHN7"/>
<name>A0A9Q1QHN7_9CARY</name>
<comment type="subcellular location">
    <subcellularLocation>
        <location evidence="1">Chromosome</location>
    </subcellularLocation>
    <subcellularLocation>
        <location evidence="2">Cytoplasm</location>
    </subcellularLocation>
</comment>
<dbReference type="InterPro" id="IPR022816">
    <property type="entry name" value="Condensin_barren_su2"/>
</dbReference>
<dbReference type="OrthoDB" id="362021at2759"/>